<accession>A0ABU8G209</accession>
<dbReference type="InterPro" id="IPR025039">
    <property type="entry name" value="DUF3947"/>
</dbReference>
<keyword evidence="2" id="KW-1185">Reference proteome</keyword>
<evidence type="ECO:0000313" key="2">
    <source>
        <dbReference type="Proteomes" id="UP001367922"/>
    </source>
</evidence>
<gene>
    <name evidence="1" type="ORF">WAX78_18790</name>
</gene>
<dbReference type="EMBL" id="JBAWSV010000007">
    <property type="protein sequence ID" value="MEI4831477.1"/>
    <property type="molecule type" value="Genomic_DNA"/>
</dbReference>
<name>A0ABU8G209_9BACI</name>
<protein>
    <submittedName>
        <fullName evidence="1">DUF3947 family protein</fullName>
    </submittedName>
</protein>
<proteinExistence type="predicted"/>
<dbReference type="RefSeq" id="WP_336483545.1">
    <property type="nucleotide sequence ID" value="NZ_JBAWSV010000007.1"/>
</dbReference>
<sequence length="86" mass="9381">MINPFFNNTRQVGTGAGVGAGAAVTFSSAQQTLHAIHQVMAADPLFTHVVHHYAMPHFIVHHPVIFHHAMYPAALSTIPFGSIYYL</sequence>
<dbReference type="Pfam" id="PF13135">
    <property type="entry name" value="DUF3947"/>
    <property type="match status" value="1"/>
</dbReference>
<organism evidence="1 2">
    <name type="scientific">Bacillus yunxiaonensis</name>
    <dbReference type="NCBI Taxonomy" id="3127665"/>
    <lineage>
        <taxon>Bacteria</taxon>
        <taxon>Bacillati</taxon>
        <taxon>Bacillota</taxon>
        <taxon>Bacilli</taxon>
        <taxon>Bacillales</taxon>
        <taxon>Bacillaceae</taxon>
        <taxon>Bacillus</taxon>
    </lineage>
</organism>
<dbReference type="Proteomes" id="UP001367922">
    <property type="component" value="Unassembled WGS sequence"/>
</dbReference>
<comment type="caution">
    <text evidence="1">The sequence shown here is derived from an EMBL/GenBank/DDBJ whole genome shotgun (WGS) entry which is preliminary data.</text>
</comment>
<reference evidence="1 2" key="1">
    <citation type="submission" date="2024-01" db="EMBL/GenBank/DDBJ databases">
        <title>Seven novel Bacillus-like species.</title>
        <authorList>
            <person name="Liu G."/>
        </authorList>
    </citation>
    <scope>NUCLEOTIDE SEQUENCE [LARGE SCALE GENOMIC DNA]</scope>
    <source>
        <strain evidence="1 2">FJAT-53711</strain>
    </source>
</reference>
<evidence type="ECO:0000313" key="1">
    <source>
        <dbReference type="EMBL" id="MEI4831477.1"/>
    </source>
</evidence>